<evidence type="ECO:0000256" key="2">
    <source>
        <dbReference type="ARBA" id="ARBA00022737"/>
    </source>
</evidence>
<organism evidence="7 8">
    <name type="scientific">Thalassotalea fonticola</name>
    <dbReference type="NCBI Taxonomy" id="3065649"/>
    <lineage>
        <taxon>Bacteria</taxon>
        <taxon>Pseudomonadati</taxon>
        <taxon>Pseudomonadota</taxon>
        <taxon>Gammaproteobacteria</taxon>
        <taxon>Alteromonadales</taxon>
        <taxon>Colwelliaceae</taxon>
        <taxon>Thalassotalea</taxon>
    </lineage>
</organism>
<keyword evidence="2" id="KW-0677">Repeat</keyword>
<evidence type="ECO:0000256" key="1">
    <source>
        <dbReference type="ARBA" id="ARBA00022729"/>
    </source>
</evidence>
<dbReference type="SUPFAM" id="SSF52058">
    <property type="entry name" value="L domain-like"/>
    <property type="match status" value="1"/>
</dbReference>
<proteinExistence type="predicted"/>
<reference evidence="7 8" key="1">
    <citation type="submission" date="2023-09" db="EMBL/GenBank/DDBJ databases">
        <authorList>
            <person name="Qi X."/>
        </authorList>
    </citation>
    <scope>NUCLEOTIDE SEQUENCE [LARGE SCALE GENOMIC DNA]</scope>
    <source>
        <strain evidence="7 8">S1-1</strain>
    </source>
</reference>
<protein>
    <submittedName>
        <fullName evidence="7">Calx-beta domain-containing protein</fullName>
    </submittedName>
</protein>
<keyword evidence="5" id="KW-0812">Transmembrane</keyword>
<dbReference type="Gene3D" id="3.80.10.10">
    <property type="entry name" value="Ribonuclease Inhibitor"/>
    <property type="match status" value="1"/>
</dbReference>
<keyword evidence="1" id="KW-0732">Signal</keyword>
<evidence type="ECO:0000256" key="5">
    <source>
        <dbReference type="SAM" id="Phobius"/>
    </source>
</evidence>
<evidence type="ECO:0000256" key="3">
    <source>
        <dbReference type="ARBA" id="ARBA00022837"/>
    </source>
</evidence>
<dbReference type="InterPro" id="IPR051171">
    <property type="entry name" value="CaCA"/>
</dbReference>
<dbReference type="Gene3D" id="3.40.390.10">
    <property type="entry name" value="Collagenase (Catalytic Domain)"/>
    <property type="match status" value="1"/>
</dbReference>
<keyword evidence="4" id="KW-0813">Transport</keyword>
<keyword evidence="4" id="KW-0406">Ion transport</keyword>
<evidence type="ECO:0000259" key="6">
    <source>
        <dbReference type="SMART" id="SM00237"/>
    </source>
</evidence>
<feature type="domain" description="Calx-beta" evidence="6">
    <location>
        <begin position="578"/>
        <end position="677"/>
    </location>
</feature>
<name>A0ABZ0GMK7_9GAMM</name>
<keyword evidence="5" id="KW-0472">Membrane</keyword>
<evidence type="ECO:0000256" key="4">
    <source>
        <dbReference type="ARBA" id="ARBA00023065"/>
    </source>
</evidence>
<dbReference type="InterPro" id="IPR003644">
    <property type="entry name" value="Calx_beta"/>
</dbReference>
<gene>
    <name evidence="7" type="ORF">RI844_17105</name>
</gene>
<sequence length="738" mass="83180">MKVHLLLILILVSMPCYAENLWWIIDHDEEGIEYYPKNEDGISLSHRITLNRDQLSKLSPATTINLPIHSSLSYLATIKRIKQNANGSNTYIGEIAVSNKSYPVILTIGEASFYGFIAADDKTYLIEGSKDTGTLTEERRDTIAIDEDFIVPISSSAASSVDPLVKSKTTSNKALVAKKAEVIANIANIKLLIIYNQYVRDRYGGSPLTRVHHIIEVTNQIFFNSGVYINLQLAATLEVDYPNETNLFTALDDLTKAKSPIFLPVRKLRYEAGADMVMFLLISANSSTTGYAWANGKNGSISRFSDKMYSAIYLNRSDYIAAHELGHNLGLHHSRKQDPYKGVSFDFALGYGVEHQFATVMAYQSVFSTSNKIYQFSNPDKECEFLPCGISTDNTSASADASYALNLVRFQAEDLYQDSPSLTLTQNTVPALHDQALQTCINKLHSNDIYLYTGMINDIDCRVKKIDSLAGLSAFDNLHTINLYNNFLTDLSPLANLTKLKWLNIQANEIHDISALFHLNYWDYLNLLGNPIYCWQLRYFDQFETVYDWSPPTQCDDSDDLNDYDYDGVNNLDELNNNEDPTLNSNGGGKLQFSQNVYRFDEQTGSIQIRIERVQGNLNTLTASIEIEDQSTNRDVDYIISQQSISFEHGESSQFLLLTIIDDEEAESIESFNIELVSKNNTDMTRVEIIDNDYDPSMAEKKSSGSGIYGIYLLCLAILFLFVKILITNNHFKRDSNF</sequence>
<keyword evidence="8" id="KW-1185">Reference proteome</keyword>
<evidence type="ECO:0000313" key="7">
    <source>
        <dbReference type="EMBL" id="WOH37066.1"/>
    </source>
</evidence>
<dbReference type="EMBL" id="CP136600">
    <property type="protein sequence ID" value="WOH37066.1"/>
    <property type="molecule type" value="Genomic_DNA"/>
</dbReference>
<dbReference type="InterPro" id="IPR032675">
    <property type="entry name" value="LRR_dom_sf"/>
</dbReference>
<dbReference type="Pfam" id="PF13583">
    <property type="entry name" value="Reprolysin_4"/>
    <property type="match status" value="1"/>
</dbReference>
<dbReference type="PANTHER" id="PTHR11878">
    <property type="entry name" value="SODIUM/CALCIUM EXCHANGER"/>
    <property type="match status" value="1"/>
</dbReference>
<dbReference type="SUPFAM" id="SSF55486">
    <property type="entry name" value="Metalloproteases ('zincins'), catalytic domain"/>
    <property type="match status" value="1"/>
</dbReference>
<dbReference type="SUPFAM" id="SSF141072">
    <property type="entry name" value="CalX-like"/>
    <property type="match status" value="1"/>
</dbReference>
<dbReference type="SMART" id="SM00237">
    <property type="entry name" value="Calx_beta"/>
    <property type="match status" value="1"/>
</dbReference>
<feature type="transmembrane region" description="Helical" evidence="5">
    <location>
        <begin position="707"/>
        <end position="727"/>
    </location>
</feature>
<dbReference type="InterPro" id="IPR001611">
    <property type="entry name" value="Leu-rich_rpt"/>
</dbReference>
<dbReference type="PROSITE" id="PS51450">
    <property type="entry name" value="LRR"/>
    <property type="match status" value="2"/>
</dbReference>
<dbReference type="Gene3D" id="2.60.40.2030">
    <property type="match status" value="1"/>
</dbReference>
<dbReference type="Pfam" id="PF03160">
    <property type="entry name" value="Calx-beta"/>
    <property type="match status" value="1"/>
</dbReference>
<keyword evidence="3" id="KW-0106">Calcium</keyword>
<dbReference type="InterPro" id="IPR038081">
    <property type="entry name" value="CalX-like_sf"/>
</dbReference>
<accession>A0ABZ0GMK7</accession>
<keyword evidence="5" id="KW-1133">Transmembrane helix</keyword>
<dbReference type="Proteomes" id="UP001301442">
    <property type="component" value="Chromosome"/>
</dbReference>
<evidence type="ECO:0000313" key="8">
    <source>
        <dbReference type="Proteomes" id="UP001301442"/>
    </source>
</evidence>
<dbReference type="PANTHER" id="PTHR11878:SF65">
    <property type="entry name" value="NA_CA-EXCHANGE PROTEIN, ISOFORM G"/>
    <property type="match status" value="1"/>
</dbReference>
<dbReference type="InterPro" id="IPR024079">
    <property type="entry name" value="MetalloPept_cat_dom_sf"/>
</dbReference>
<dbReference type="RefSeq" id="WP_348395860.1">
    <property type="nucleotide sequence ID" value="NZ_CP136600.1"/>
</dbReference>